<evidence type="ECO:0000259" key="17">
    <source>
        <dbReference type="PROSITE" id="PS50109"/>
    </source>
</evidence>
<dbReference type="InterPro" id="IPR004358">
    <property type="entry name" value="Sig_transdc_His_kin-like_C"/>
</dbReference>
<evidence type="ECO:0000259" key="18">
    <source>
        <dbReference type="PROSITE" id="PS50885"/>
    </source>
</evidence>
<evidence type="ECO:0000256" key="13">
    <source>
        <dbReference type="ARBA" id="ARBA00023136"/>
    </source>
</evidence>
<feature type="transmembrane region" description="Helical" evidence="16">
    <location>
        <begin position="35"/>
        <end position="55"/>
    </location>
</feature>
<dbReference type="SMART" id="SM00388">
    <property type="entry name" value="HisKA"/>
    <property type="match status" value="1"/>
</dbReference>
<comment type="subcellular location">
    <subcellularLocation>
        <location evidence="2">Cell membrane</location>
        <topology evidence="2">Multi-pass membrane protein</topology>
    </subcellularLocation>
</comment>
<keyword evidence="11 16" id="KW-1133">Transmembrane helix</keyword>
<evidence type="ECO:0000256" key="14">
    <source>
        <dbReference type="ARBA" id="ARBA00035305"/>
    </source>
</evidence>
<dbReference type="EMBL" id="PYAU01000001">
    <property type="protein sequence ID" value="PSL38822.1"/>
    <property type="molecule type" value="Genomic_DNA"/>
</dbReference>
<dbReference type="SUPFAM" id="SSF55874">
    <property type="entry name" value="ATPase domain of HSP90 chaperone/DNA topoisomerase II/histidine kinase"/>
    <property type="match status" value="1"/>
</dbReference>
<evidence type="ECO:0000256" key="15">
    <source>
        <dbReference type="SAM" id="MobiDB-lite"/>
    </source>
</evidence>
<name>A0A2P8GXY6_9MICO</name>
<dbReference type="CDD" id="cd00082">
    <property type="entry name" value="HisKA"/>
    <property type="match status" value="1"/>
</dbReference>
<evidence type="ECO:0000256" key="2">
    <source>
        <dbReference type="ARBA" id="ARBA00004651"/>
    </source>
</evidence>
<keyword evidence="7 16" id="KW-0812">Transmembrane</keyword>
<dbReference type="PANTHER" id="PTHR43711:SF1">
    <property type="entry name" value="HISTIDINE KINASE 1"/>
    <property type="match status" value="1"/>
</dbReference>
<dbReference type="InterPro" id="IPR036890">
    <property type="entry name" value="HATPase_C_sf"/>
</dbReference>
<dbReference type="GO" id="GO:0000155">
    <property type="term" value="F:phosphorelay sensor kinase activity"/>
    <property type="evidence" value="ECO:0007669"/>
    <property type="project" value="InterPro"/>
</dbReference>
<dbReference type="NCBIfam" id="NF040691">
    <property type="entry name" value="MtrAB_MtrB"/>
    <property type="match status" value="1"/>
</dbReference>
<dbReference type="InterPro" id="IPR050736">
    <property type="entry name" value="Sensor_HK_Regulatory"/>
</dbReference>
<keyword evidence="9 19" id="KW-0418">Kinase</keyword>
<dbReference type="PROSITE" id="PS50109">
    <property type="entry name" value="HIS_KIN"/>
    <property type="match status" value="1"/>
</dbReference>
<dbReference type="SUPFAM" id="SSF47384">
    <property type="entry name" value="Homodimeric domain of signal transducing histidine kinase"/>
    <property type="match status" value="1"/>
</dbReference>
<keyword evidence="5" id="KW-0597">Phosphoprotein</keyword>
<feature type="transmembrane region" description="Helical" evidence="16">
    <location>
        <begin position="211"/>
        <end position="234"/>
    </location>
</feature>
<keyword evidence="10" id="KW-0067">ATP-binding</keyword>
<dbReference type="CDD" id="cd06225">
    <property type="entry name" value="HAMP"/>
    <property type="match status" value="1"/>
</dbReference>
<keyword evidence="6" id="KW-0808">Transferase</keyword>
<dbReference type="InterPro" id="IPR036097">
    <property type="entry name" value="HisK_dim/P_sf"/>
</dbReference>
<dbReference type="GO" id="GO:0005886">
    <property type="term" value="C:plasma membrane"/>
    <property type="evidence" value="ECO:0007669"/>
    <property type="project" value="UniProtKB-SubCell"/>
</dbReference>
<dbReference type="RefSeq" id="WP_424978363.1">
    <property type="nucleotide sequence ID" value="NZ_PYAU01000001.1"/>
</dbReference>
<dbReference type="CDD" id="cd00075">
    <property type="entry name" value="HATPase"/>
    <property type="match status" value="1"/>
</dbReference>
<evidence type="ECO:0000256" key="1">
    <source>
        <dbReference type="ARBA" id="ARBA00000085"/>
    </source>
</evidence>
<protein>
    <recommendedName>
        <fullName evidence="14">Sensor histidine kinase MtrB</fullName>
        <ecNumber evidence="3">2.7.13.3</ecNumber>
    </recommendedName>
</protein>
<dbReference type="Proteomes" id="UP000241203">
    <property type="component" value="Unassembled WGS sequence"/>
</dbReference>
<dbReference type="Gene3D" id="1.10.287.130">
    <property type="match status" value="1"/>
</dbReference>
<evidence type="ECO:0000256" key="16">
    <source>
        <dbReference type="SAM" id="Phobius"/>
    </source>
</evidence>
<sequence>MSDAGFDPSALARSVRSLPRAIAASWRRSLQFKTVVVTIGLTGLAVFVAGAYMSVSIGNDLFQSRLDQVLVDSARAQLAAQRTFDAAETGDAVNLDSVMGSARNDIATVSSSRMITVYRVPGQDFDPAAPQDFESPGLDAAVISPELREAVSENAEGQWWQSVGFSGSATGSPGIVVGQRVTVPGAGDYELYMGYDLSDQEETLQFVQRTLFVAGLALLALVGAVAWVVVRIVVRPIREAAETSERLAAGELEVRIDRTGDDEIATLARSFNEMADTLQSRIRELAELSLVQQRFVSDVSHELRTPLTTIRLAGDVLYDQRDDFAPATARTAELLHTQVERFELLLADLLEISRYDAGSAELETEPTSIARLAEESVEEMRDLARQHGSELLLVAPGGYTEVDVDPRRIRRIVRNLVGNAIEHGEGRPVVVSVDSSEGAVALGVRDYGLGMKEEYTERVFDRFWRADPSRRRTIGGTGLGLSIAMSDTRLHGGSLDVWSRPGLGSLFRLTLPRVPGGPLGTSPLSLPPTDTEPPVTVPDDAVSGRQDGSS</sequence>
<feature type="region of interest" description="Disordered" evidence="15">
    <location>
        <begin position="518"/>
        <end position="550"/>
    </location>
</feature>
<dbReference type="FunFam" id="1.10.287.130:FF:000010">
    <property type="entry name" value="Two-component sensor histidine kinase"/>
    <property type="match status" value="1"/>
</dbReference>
<evidence type="ECO:0000256" key="6">
    <source>
        <dbReference type="ARBA" id="ARBA00022679"/>
    </source>
</evidence>
<dbReference type="GO" id="GO:0005524">
    <property type="term" value="F:ATP binding"/>
    <property type="evidence" value="ECO:0007669"/>
    <property type="project" value="UniProtKB-KW"/>
</dbReference>
<evidence type="ECO:0000256" key="10">
    <source>
        <dbReference type="ARBA" id="ARBA00022840"/>
    </source>
</evidence>
<evidence type="ECO:0000256" key="11">
    <source>
        <dbReference type="ARBA" id="ARBA00022989"/>
    </source>
</evidence>
<dbReference type="EC" id="2.7.13.3" evidence="3"/>
<dbReference type="Gene3D" id="6.10.340.10">
    <property type="match status" value="1"/>
</dbReference>
<keyword evidence="12" id="KW-0902">Two-component regulatory system</keyword>
<dbReference type="Gene3D" id="3.30.565.10">
    <property type="entry name" value="Histidine kinase-like ATPase, C-terminal domain"/>
    <property type="match status" value="1"/>
</dbReference>
<dbReference type="SUPFAM" id="SSF158472">
    <property type="entry name" value="HAMP domain-like"/>
    <property type="match status" value="1"/>
</dbReference>
<dbReference type="FunFam" id="3.30.565.10:FF:000013">
    <property type="entry name" value="Two-component sensor histidine kinase"/>
    <property type="match status" value="1"/>
</dbReference>
<evidence type="ECO:0000256" key="12">
    <source>
        <dbReference type="ARBA" id="ARBA00023012"/>
    </source>
</evidence>
<reference evidence="19 20" key="1">
    <citation type="submission" date="2018-03" db="EMBL/GenBank/DDBJ databases">
        <title>Genomic Encyclopedia of Archaeal and Bacterial Type Strains, Phase II (KMG-II): from individual species to whole genera.</title>
        <authorList>
            <person name="Goeker M."/>
        </authorList>
    </citation>
    <scope>NUCLEOTIDE SEQUENCE [LARGE SCALE GENOMIC DNA]</scope>
    <source>
        <strain evidence="19 20">DSM 21548</strain>
    </source>
</reference>
<dbReference type="SMART" id="SM00387">
    <property type="entry name" value="HATPase_c"/>
    <property type="match status" value="1"/>
</dbReference>
<dbReference type="InterPro" id="IPR003660">
    <property type="entry name" value="HAMP_dom"/>
</dbReference>
<comment type="catalytic activity">
    <reaction evidence="1">
        <text>ATP + protein L-histidine = ADP + protein N-phospho-L-histidine.</text>
        <dbReference type="EC" id="2.7.13.3"/>
    </reaction>
</comment>
<dbReference type="PANTHER" id="PTHR43711">
    <property type="entry name" value="TWO-COMPONENT HISTIDINE KINASE"/>
    <property type="match status" value="1"/>
</dbReference>
<feature type="domain" description="Histidine kinase" evidence="17">
    <location>
        <begin position="298"/>
        <end position="515"/>
    </location>
</feature>
<dbReference type="Pfam" id="PF00512">
    <property type="entry name" value="HisKA"/>
    <property type="match status" value="1"/>
</dbReference>
<evidence type="ECO:0000313" key="20">
    <source>
        <dbReference type="Proteomes" id="UP000241203"/>
    </source>
</evidence>
<evidence type="ECO:0000256" key="5">
    <source>
        <dbReference type="ARBA" id="ARBA00022553"/>
    </source>
</evidence>
<organism evidence="19 20">
    <name type="scientific">Labedella gwakjiensis</name>
    <dbReference type="NCBI Taxonomy" id="390269"/>
    <lineage>
        <taxon>Bacteria</taxon>
        <taxon>Bacillati</taxon>
        <taxon>Actinomycetota</taxon>
        <taxon>Actinomycetes</taxon>
        <taxon>Micrococcales</taxon>
        <taxon>Microbacteriaceae</taxon>
        <taxon>Labedella</taxon>
    </lineage>
</organism>
<keyword evidence="13 16" id="KW-0472">Membrane</keyword>
<evidence type="ECO:0000256" key="8">
    <source>
        <dbReference type="ARBA" id="ARBA00022741"/>
    </source>
</evidence>
<evidence type="ECO:0000256" key="4">
    <source>
        <dbReference type="ARBA" id="ARBA00022475"/>
    </source>
</evidence>
<evidence type="ECO:0000256" key="3">
    <source>
        <dbReference type="ARBA" id="ARBA00012438"/>
    </source>
</evidence>
<dbReference type="AlphaFoldDB" id="A0A2P8GXY6"/>
<dbReference type="Pfam" id="PF00672">
    <property type="entry name" value="HAMP"/>
    <property type="match status" value="1"/>
</dbReference>
<evidence type="ECO:0000256" key="7">
    <source>
        <dbReference type="ARBA" id="ARBA00022692"/>
    </source>
</evidence>
<gene>
    <name evidence="19" type="ORF">CLV49_2451</name>
</gene>
<dbReference type="PRINTS" id="PR00344">
    <property type="entry name" value="BCTRLSENSOR"/>
</dbReference>
<dbReference type="SMART" id="SM00304">
    <property type="entry name" value="HAMP"/>
    <property type="match status" value="1"/>
</dbReference>
<comment type="caution">
    <text evidence="19">The sequence shown here is derived from an EMBL/GenBank/DDBJ whole genome shotgun (WGS) entry which is preliminary data.</text>
</comment>
<feature type="domain" description="HAMP" evidence="18">
    <location>
        <begin position="231"/>
        <end position="283"/>
    </location>
</feature>
<accession>A0A2P8GXY6</accession>
<evidence type="ECO:0000256" key="9">
    <source>
        <dbReference type="ARBA" id="ARBA00022777"/>
    </source>
</evidence>
<proteinExistence type="predicted"/>
<feature type="compositionally biased region" description="Low complexity" evidence="15">
    <location>
        <begin position="520"/>
        <end position="541"/>
    </location>
</feature>
<dbReference type="InterPro" id="IPR047669">
    <property type="entry name" value="MtrAB_MtrB"/>
</dbReference>
<dbReference type="InterPro" id="IPR005467">
    <property type="entry name" value="His_kinase_dom"/>
</dbReference>
<dbReference type="InterPro" id="IPR003661">
    <property type="entry name" value="HisK_dim/P_dom"/>
</dbReference>
<dbReference type="Pfam" id="PF02518">
    <property type="entry name" value="HATPase_c"/>
    <property type="match status" value="1"/>
</dbReference>
<keyword evidence="8" id="KW-0547">Nucleotide-binding</keyword>
<evidence type="ECO:0000313" key="19">
    <source>
        <dbReference type="EMBL" id="PSL38822.1"/>
    </source>
</evidence>
<dbReference type="PROSITE" id="PS50885">
    <property type="entry name" value="HAMP"/>
    <property type="match status" value="1"/>
</dbReference>
<dbReference type="InterPro" id="IPR003594">
    <property type="entry name" value="HATPase_dom"/>
</dbReference>
<keyword evidence="4" id="KW-1003">Cell membrane</keyword>